<proteinExistence type="predicted"/>
<evidence type="ECO:0000313" key="2">
    <source>
        <dbReference type="Proteomes" id="UP000315010"/>
    </source>
</evidence>
<protein>
    <submittedName>
        <fullName evidence="1">Uncharacterized protein</fullName>
    </submittedName>
</protein>
<evidence type="ECO:0000313" key="1">
    <source>
        <dbReference type="EMBL" id="TWT81511.1"/>
    </source>
</evidence>
<keyword evidence="2" id="KW-1185">Reference proteome</keyword>
<gene>
    <name evidence="1" type="ORF">CA13_29640</name>
</gene>
<dbReference type="EMBL" id="SJPJ01000001">
    <property type="protein sequence ID" value="TWT81511.1"/>
    <property type="molecule type" value="Genomic_DNA"/>
</dbReference>
<reference evidence="1 2" key="1">
    <citation type="submission" date="2019-02" db="EMBL/GenBank/DDBJ databases">
        <title>Deep-cultivation of Planctomycetes and their phenomic and genomic characterization uncovers novel biology.</title>
        <authorList>
            <person name="Wiegand S."/>
            <person name="Jogler M."/>
            <person name="Boedeker C."/>
            <person name="Pinto D."/>
            <person name="Vollmers J."/>
            <person name="Rivas-Marin E."/>
            <person name="Kohn T."/>
            <person name="Peeters S.H."/>
            <person name="Heuer A."/>
            <person name="Rast P."/>
            <person name="Oberbeckmann S."/>
            <person name="Bunk B."/>
            <person name="Jeske O."/>
            <person name="Meyerdierks A."/>
            <person name="Storesund J.E."/>
            <person name="Kallscheuer N."/>
            <person name="Luecker S."/>
            <person name="Lage O.M."/>
            <person name="Pohl T."/>
            <person name="Merkel B.J."/>
            <person name="Hornburger P."/>
            <person name="Mueller R.-W."/>
            <person name="Bruemmer F."/>
            <person name="Labrenz M."/>
            <person name="Spormann A.M."/>
            <person name="Op Den Camp H."/>
            <person name="Overmann J."/>
            <person name="Amann R."/>
            <person name="Jetten M.S.M."/>
            <person name="Mascher T."/>
            <person name="Medema M.H."/>
            <person name="Devos D.P."/>
            <person name="Kaster A.-K."/>
            <person name="Ovreas L."/>
            <person name="Rohde M."/>
            <person name="Galperin M.Y."/>
            <person name="Jogler C."/>
        </authorList>
    </citation>
    <scope>NUCLEOTIDE SEQUENCE [LARGE SCALE GENOMIC DNA]</scope>
    <source>
        <strain evidence="1 2">CA13</strain>
    </source>
</reference>
<dbReference type="Proteomes" id="UP000315010">
    <property type="component" value="Unassembled WGS sequence"/>
</dbReference>
<dbReference type="AlphaFoldDB" id="A0A5C5Z3U9"/>
<comment type="caution">
    <text evidence="1">The sequence shown here is derived from an EMBL/GenBank/DDBJ whole genome shotgun (WGS) entry which is preliminary data.</text>
</comment>
<organism evidence="1 2">
    <name type="scientific">Novipirellula herctigrandis</name>
    <dbReference type="NCBI Taxonomy" id="2527986"/>
    <lineage>
        <taxon>Bacteria</taxon>
        <taxon>Pseudomonadati</taxon>
        <taxon>Planctomycetota</taxon>
        <taxon>Planctomycetia</taxon>
        <taxon>Pirellulales</taxon>
        <taxon>Pirellulaceae</taxon>
        <taxon>Novipirellula</taxon>
    </lineage>
</organism>
<sequence>MSDMPTRKDAEGLRQQNERCVAGAIDGGGGTVISITNRTPKQSIRAATHGCLVSLQSSDRKKILAGQI</sequence>
<name>A0A5C5Z3U9_9BACT</name>
<accession>A0A5C5Z3U9</accession>